<evidence type="ECO:0000256" key="9">
    <source>
        <dbReference type="ARBA" id="ARBA00022840"/>
    </source>
</evidence>
<dbReference type="SUPFAM" id="SSF47473">
    <property type="entry name" value="EF-hand"/>
    <property type="match status" value="1"/>
</dbReference>
<dbReference type="PROSITE" id="PS50011">
    <property type="entry name" value="PROTEIN_KINASE_DOM"/>
    <property type="match status" value="1"/>
</dbReference>
<name>X6P4Q4_RETFI</name>
<feature type="domain" description="Protein kinase" evidence="12">
    <location>
        <begin position="39"/>
        <end position="334"/>
    </location>
</feature>
<comment type="similarity">
    <text evidence="10">Belongs to the protein kinase superfamily. Ser/Thr protein kinase family. CDPK subfamily.</text>
</comment>
<dbReference type="GO" id="GO:0004674">
    <property type="term" value="F:protein serine/threonine kinase activity"/>
    <property type="evidence" value="ECO:0007669"/>
    <property type="project" value="UniProtKB-KW"/>
</dbReference>
<gene>
    <name evidence="14" type="ORF">RFI_04048</name>
</gene>
<evidence type="ECO:0000256" key="3">
    <source>
        <dbReference type="ARBA" id="ARBA00022527"/>
    </source>
</evidence>
<dbReference type="Gene3D" id="1.10.510.10">
    <property type="entry name" value="Transferase(Phosphotransferase) domain 1"/>
    <property type="match status" value="1"/>
</dbReference>
<dbReference type="FunFam" id="1.10.238.10:FF:000178">
    <property type="entry name" value="Calmodulin-2 A"/>
    <property type="match status" value="1"/>
</dbReference>
<evidence type="ECO:0000256" key="1">
    <source>
        <dbReference type="ARBA" id="ARBA00001946"/>
    </source>
</evidence>
<keyword evidence="9" id="KW-0067">ATP-binding</keyword>
<feature type="compositionally biased region" description="Basic and acidic residues" evidence="11">
    <location>
        <begin position="9"/>
        <end position="25"/>
    </location>
</feature>
<dbReference type="SMART" id="SM00220">
    <property type="entry name" value="S_TKc"/>
    <property type="match status" value="1"/>
</dbReference>
<dbReference type="InterPro" id="IPR011009">
    <property type="entry name" value="Kinase-like_dom_sf"/>
</dbReference>
<feature type="domain" description="EF-hand" evidence="13">
    <location>
        <begin position="414"/>
        <end position="449"/>
    </location>
</feature>
<sequence length="643" mass="73121">MGNCFGSSRAEKIDDAPQSKTEEKTSSQQESKTGIQSRYLFKNTLGKGASCRVVAAELKTDKSRKLAVKIMSKERSVSAKLFELECELLGALSDNGKTGHKNVVRFVEKDEDEQNYYVVTSLLEGGELFDRIVSKDEKYIITEKKAADLIRSMCEAVQYCHQHNVVHRDLKPENFVLESTSADSNVVLIDFGCGTLVDPNDTTKTYDNLVGTAYYLAPELAYLALSKSRDPEVSRKFAPFVKPRTAEVLKAADVWSIGVIAYVMLTGRAPFRGRTNSDIFESIVTNEVEYPEHDARYKTALKLNPAFKDFIEKALVKDPSKRLSIEECIRHPWVQGIKAGDWALNNDVIRFLRQFNYQSKLKKEVTKILAANMNSEPSDQIRQHFVRLDADGDGYLDDEELSFLLLDMGYAKTNARKEATEIIKQADQNGDHVIDFEEFKTIWYRKILSTNDQYINRVFNVFDANGDGQIDVNELKQVLMPAQANQDEQKDSKKDDDIIGQQLQHLIQMIEEVDTNGDKMISLEEFQKAMKEDLEKTGFSPSSFQVGGGVTDDQLKKLEFCLCEICKNLLYYICNHTSNFIKGYPFSKEQNKIGDKNLPNQRKDIIVIGRSVVCTKFFCQTKRMPIIKEQCNHQTRMKSLVKP</sequence>
<dbReference type="InterPro" id="IPR000719">
    <property type="entry name" value="Prot_kinase_dom"/>
</dbReference>
<evidence type="ECO:0000259" key="12">
    <source>
        <dbReference type="PROSITE" id="PS50011"/>
    </source>
</evidence>
<dbReference type="Proteomes" id="UP000023152">
    <property type="component" value="Unassembled WGS sequence"/>
</dbReference>
<evidence type="ECO:0000256" key="10">
    <source>
        <dbReference type="ARBA" id="ARBA00024334"/>
    </source>
</evidence>
<keyword evidence="4" id="KW-0808">Transferase</keyword>
<dbReference type="PANTHER" id="PTHR24349">
    <property type="entry name" value="SERINE/THREONINE-PROTEIN KINASE"/>
    <property type="match status" value="1"/>
</dbReference>
<feature type="domain" description="EF-hand" evidence="13">
    <location>
        <begin position="501"/>
        <end position="536"/>
    </location>
</feature>
<keyword evidence="8" id="KW-0106">Calcium</keyword>
<dbReference type="SMART" id="SM00054">
    <property type="entry name" value="EFh"/>
    <property type="match status" value="4"/>
</dbReference>
<dbReference type="InterPro" id="IPR018247">
    <property type="entry name" value="EF_Hand_1_Ca_BS"/>
</dbReference>
<dbReference type="SUPFAM" id="SSF56112">
    <property type="entry name" value="Protein kinase-like (PK-like)"/>
    <property type="match status" value="1"/>
</dbReference>
<feature type="domain" description="EF-hand" evidence="13">
    <location>
        <begin position="450"/>
        <end position="485"/>
    </location>
</feature>
<dbReference type="Gene3D" id="3.30.200.20">
    <property type="entry name" value="Phosphorylase Kinase, domain 1"/>
    <property type="match status" value="1"/>
</dbReference>
<keyword evidence="3" id="KW-0723">Serine/threonine-protein kinase</keyword>
<dbReference type="OMA" id="DTDEHIA"/>
<evidence type="ECO:0008006" key="16">
    <source>
        <dbReference type="Google" id="ProtNLM"/>
    </source>
</evidence>
<dbReference type="GO" id="GO:0005509">
    <property type="term" value="F:calcium ion binding"/>
    <property type="evidence" value="ECO:0007669"/>
    <property type="project" value="InterPro"/>
</dbReference>
<protein>
    <recommendedName>
        <fullName evidence="16">Calcium-dependent protein kinase</fullName>
    </recommendedName>
</protein>
<dbReference type="PROSITE" id="PS00108">
    <property type="entry name" value="PROTEIN_KINASE_ST"/>
    <property type="match status" value="1"/>
</dbReference>
<feature type="domain" description="EF-hand" evidence="13">
    <location>
        <begin position="376"/>
        <end position="411"/>
    </location>
</feature>
<keyword evidence="7" id="KW-0418">Kinase</keyword>
<proteinExistence type="inferred from homology"/>
<dbReference type="Pfam" id="PF00069">
    <property type="entry name" value="Pkinase"/>
    <property type="match status" value="1"/>
</dbReference>
<evidence type="ECO:0000256" key="4">
    <source>
        <dbReference type="ARBA" id="ARBA00022679"/>
    </source>
</evidence>
<dbReference type="InterPro" id="IPR011992">
    <property type="entry name" value="EF-hand-dom_pair"/>
</dbReference>
<dbReference type="PROSITE" id="PS00018">
    <property type="entry name" value="EF_HAND_1"/>
    <property type="match status" value="4"/>
</dbReference>
<evidence type="ECO:0000259" key="13">
    <source>
        <dbReference type="PROSITE" id="PS50222"/>
    </source>
</evidence>
<evidence type="ECO:0000256" key="7">
    <source>
        <dbReference type="ARBA" id="ARBA00022777"/>
    </source>
</evidence>
<dbReference type="OrthoDB" id="40902at2759"/>
<dbReference type="Pfam" id="PF13499">
    <property type="entry name" value="EF-hand_7"/>
    <property type="match status" value="2"/>
</dbReference>
<comment type="similarity">
    <text evidence="2">Belongs to the centrin family.</text>
</comment>
<comment type="cofactor">
    <cofactor evidence="1">
        <name>Mg(2+)</name>
        <dbReference type="ChEBI" id="CHEBI:18420"/>
    </cofactor>
</comment>
<evidence type="ECO:0000256" key="2">
    <source>
        <dbReference type="ARBA" id="ARBA00005253"/>
    </source>
</evidence>
<evidence type="ECO:0000256" key="6">
    <source>
        <dbReference type="ARBA" id="ARBA00022741"/>
    </source>
</evidence>
<dbReference type="EMBL" id="ASPP01003715">
    <property type="protein sequence ID" value="ETO33059.1"/>
    <property type="molecule type" value="Genomic_DNA"/>
</dbReference>
<comment type="caution">
    <text evidence="14">The sequence shown here is derived from an EMBL/GenBank/DDBJ whole genome shotgun (WGS) entry which is preliminary data.</text>
</comment>
<accession>X6P4Q4</accession>
<evidence type="ECO:0000313" key="15">
    <source>
        <dbReference type="Proteomes" id="UP000023152"/>
    </source>
</evidence>
<feature type="region of interest" description="Disordered" evidence="11">
    <location>
        <begin position="1"/>
        <end position="34"/>
    </location>
</feature>
<dbReference type="PROSITE" id="PS50222">
    <property type="entry name" value="EF_HAND_2"/>
    <property type="match status" value="4"/>
</dbReference>
<evidence type="ECO:0000313" key="14">
    <source>
        <dbReference type="EMBL" id="ETO33059.1"/>
    </source>
</evidence>
<dbReference type="GO" id="GO:0043226">
    <property type="term" value="C:organelle"/>
    <property type="evidence" value="ECO:0007669"/>
    <property type="project" value="UniProtKB-ARBA"/>
</dbReference>
<evidence type="ECO:0000256" key="8">
    <source>
        <dbReference type="ARBA" id="ARBA00022837"/>
    </source>
</evidence>
<organism evidence="14 15">
    <name type="scientific">Reticulomyxa filosa</name>
    <dbReference type="NCBI Taxonomy" id="46433"/>
    <lineage>
        <taxon>Eukaryota</taxon>
        <taxon>Sar</taxon>
        <taxon>Rhizaria</taxon>
        <taxon>Retaria</taxon>
        <taxon>Foraminifera</taxon>
        <taxon>Monothalamids</taxon>
        <taxon>Reticulomyxidae</taxon>
        <taxon>Reticulomyxa</taxon>
    </lineage>
</organism>
<keyword evidence="15" id="KW-1185">Reference proteome</keyword>
<evidence type="ECO:0000256" key="11">
    <source>
        <dbReference type="SAM" id="MobiDB-lite"/>
    </source>
</evidence>
<keyword evidence="5" id="KW-0677">Repeat</keyword>
<dbReference type="InterPro" id="IPR002048">
    <property type="entry name" value="EF_hand_dom"/>
</dbReference>
<dbReference type="AlphaFoldDB" id="X6P4Q4"/>
<keyword evidence="6" id="KW-0547">Nucleotide-binding</keyword>
<dbReference type="GO" id="GO:0005524">
    <property type="term" value="F:ATP binding"/>
    <property type="evidence" value="ECO:0007669"/>
    <property type="project" value="UniProtKB-KW"/>
</dbReference>
<evidence type="ECO:0000256" key="5">
    <source>
        <dbReference type="ARBA" id="ARBA00022737"/>
    </source>
</evidence>
<dbReference type="InterPro" id="IPR050205">
    <property type="entry name" value="CDPK_Ser/Thr_kinases"/>
</dbReference>
<reference evidence="14 15" key="1">
    <citation type="journal article" date="2013" name="Curr. Biol.">
        <title>The Genome of the Foraminiferan Reticulomyxa filosa.</title>
        <authorList>
            <person name="Glockner G."/>
            <person name="Hulsmann N."/>
            <person name="Schleicher M."/>
            <person name="Noegel A.A."/>
            <person name="Eichinger L."/>
            <person name="Gallinger C."/>
            <person name="Pawlowski J."/>
            <person name="Sierra R."/>
            <person name="Euteneuer U."/>
            <person name="Pillet L."/>
            <person name="Moustafa A."/>
            <person name="Platzer M."/>
            <person name="Groth M."/>
            <person name="Szafranski K."/>
            <person name="Schliwa M."/>
        </authorList>
    </citation>
    <scope>NUCLEOTIDE SEQUENCE [LARGE SCALE GENOMIC DNA]</scope>
</reference>
<dbReference type="InterPro" id="IPR008271">
    <property type="entry name" value="Ser/Thr_kinase_AS"/>
</dbReference>
<dbReference type="Gene3D" id="1.10.238.10">
    <property type="entry name" value="EF-hand"/>
    <property type="match status" value="1"/>
</dbReference>